<evidence type="ECO:0000313" key="1">
    <source>
        <dbReference type="EMBL" id="BAN66012.1"/>
    </source>
</evidence>
<proteinExistence type="evidence at transcript level"/>
<name>S6BPC3_BABBO</name>
<dbReference type="VEuPathDB" id="PiroplasmaDB:BBOV_II004320"/>
<dbReference type="AlphaFoldDB" id="S6BPC3"/>
<accession>S6BPC3</accession>
<organism evidence="1">
    <name type="scientific">Babesia bovis</name>
    <dbReference type="NCBI Taxonomy" id="5865"/>
    <lineage>
        <taxon>Eukaryota</taxon>
        <taxon>Sar</taxon>
        <taxon>Alveolata</taxon>
        <taxon>Apicomplexa</taxon>
        <taxon>Aconoidasida</taxon>
        <taxon>Piroplasmida</taxon>
        <taxon>Babesiidae</taxon>
        <taxon>Babesia</taxon>
    </lineage>
</organism>
<sequence>MHTNIHFFYSTYYNEIRYVESLQNTLSSSILFYFHLLVKILNHLYVTMNLVENSELSRINALLDKFDASDRVFDVKLEILTFSSKRSEISSRQQAYVEYFSYLMNHCFPDYSFRYDQ</sequence>
<dbReference type="EMBL" id="AK442218">
    <property type="protein sequence ID" value="BAN66012.1"/>
    <property type="molecule type" value="mRNA"/>
</dbReference>
<reference evidence="1" key="1">
    <citation type="journal article" date="2014" name="BMC Genomics">
        <title>The Babesia bovis gene and promoter model: an update from full-length EST analysis.</title>
        <authorList>
            <person name="Yamagishi J."/>
            <person name="Wakaguri H."/>
            <person name="Yokoyama N."/>
            <person name="Yamashita R."/>
            <person name="Suzuki Y."/>
            <person name="Xuan X."/>
            <person name="Igarashi I."/>
        </authorList>
    </citation>
    <scope>NUCLEOTIDE SEQUENCE</scope>
    <source>
        <strain evidence="1">Texas</strain>
    </source>
</reference>
<gene>
    <name evidence="1" type="primary">BBOV_II004320</name>
</gene>
<protein>
    <submittedName>
        <fullName evidence="1">Uncharacterized protein</fullName>
    </submittedName>
</protein>